<evidence type="ECO:0000313" key="3">
    <source>
        <dbReference type="EMBL" id="GJJ76639.1"/>
    </source>
</evidence>
<accession>A0A9P3HH54</accession>
<feature type="signal peptide" evidence="2">
    <location>
        <begin position="1"/>
        <end position="30"/>
    </location>
</feature>
<dbReference type="OrthoDB" id="2420541at2759"/>
<sequence>MTRVQSLNVQSLAAILALGLVFLCSNQASAQFGLSVACDNCLTKELGLLPNCAGINLTNTAQQSTPQFHTCICSASFGFNWTTPCSGTSCQLADLSTFTSNFPTLLTSLNITCIKPTPSPTPTPTPTGNGAVGTGVSAGLEWTVWVALASILLVSMVATGAY</sequence>
<feature type="chain" id="PRO_5040335978" evidence="2">
    <location>
        <begin position="31"/>
        <end position="162"/>
    </location>
</feature>
<proteinExistence type="predicted"/>
<protein>
    <submittedName>
        <fullName evidence="3">Uncharacterized protein</fullName>
    </submittedName>
</protein>
<evidence type="ECO:0000256" key="2">
    <source>
        <dbReference type="SAM" id="SignalP"/>
    </source>
</evidence>
<evidence type="ECO:0000256" key="1">
    <source>
        <dbReference type="SAM" id="Phobius"/>
    </source>
</evidence>
<feature type="transmembrane region" description="Helical" evidence="1">
    <location>
        <begin position="142"/>
        <end position="161"/>
    </location>
</feature>
<dbReference type="AlphaFoldDB" id="A0A9P3HH54"/>
<reference evidence="3" key="2">
    <citation type="journal article" date="2022" name="Microbiol. Resour. Announc.">
        <title>Whole-Genome Sequence of Entomortierella parvispora E1425, a Mucoromycotan Fungus Associated with Burkholderiaceae-Related Endosymbiotic Bacteria.</title>
        <authorList>
            <person name="Herlambang A."/>
            <person name="Guo Y."/>
            <person name="Takashima Y."/>
            <person name="Narisawa K."/>
            <person name="Ohta H."/>
            <person name="Nishizawa T."/>
        </authorList>
    </citation>
    <scope>NUCLEOTIDE SEQUENCE</scope>
    <source>
        <strain evidence="3">E1425</strain>
    </source>
</reference>
<dbReference type="EMBL" id="BQFW01000012">
    <property type="protein sequence ID" value="GJJ76639.1"/>
    <property type="molecule type" value="Genomic_DNA"/>
</dbReference>
<dbReference type="Proteomes" id="UP000827284">
    <property type="component" value="Unassembled WGS sequence"/>
</dbReference>
<keyword evidence="1" id="KW-1133">Transmembrane helix</keyword>
<evidence type="ECO:0000313" key="4">
    <source>
        <dbReference type="Proteomes" id="UP000827284"/>
    </source>
</evidence>
<comment type="caution">
    <text evidence="3">The sequence shown here is derived from an EMBL/GenBank/DDBJ whole genome shotgun (WGS) entry which is preliminary data.</text>
</comment>
<gene>
    <name evidence="3" type="ORF">EMPS_08998</name>
</gene>
<keyword evidence="1" id="KW-0472">Membrane</keyword>
<name>A0A9P3HH54_9FUNG</name>
<keyword evidence="4" id="KW-1185">Reference proteome</keyword>
<keyword evidence="1" id="KW-0812">Transmembrane</keyword>
<reference evidence="3" key="1">
    <citation type="submission" date="2021-11" db="EMBL/GenBank/DDBJ databases">
        <authorList>
            <person name="Herlambang A."/>
            <person name="Guo Y."/>
            <person name="Takashima Y."/>
            <person name="Nishizawa T."/>
        </authorList>
    </citation>
    <scope>NUCLEOTIDE SEQUENCE</scope>
    <source>
        <strain evidence="3">E1425</strain>
    </source>
</reference>
<keyword evidence="2" id="KW-0732">Signal</keyword>
<organism evidence="3 4">
    <name type="scientific">Entomortierella parvispora</name>
    <dbReference type="NCBI Taxonomy" id="205924"/>
    <lineage>
        <taxon>Eukaryota</taxon>
        <taxon>Fungi</taxon>
        <taxon>Fungi incertae sedis</taxon>
        <taxon>Mucoromycota</taxon>
        <taxon>Mortierellomycotina</taxon>
        <taxon>Mortierellomycetes</taxon>
        <taxon>Mortierellales</taxon>
        <taxon>Mortierellaceae</taxon>
        <taxon>Entomortierella</taxon>
    </lineage>
</organism>